<keyword evidence="6 7" id="KW-0408">Iron</keyword>
<evidence type="ECO:0000313" key="10">
    <source>
        <dbReference type="EMBL" id="KQJ86110.1"/>
    </source>
</evidence>
<reference evidence="11" key="3">
    <citation type="submission" date="2018-08" db="UniProtKB">
        <authorList>
            <consortium name="EnsemblPlants"/>
        </authorList>
    </citation>
    <scope>IDENTIFICATION</scope>
    <source>
        <strain evidence="11">cv. Bd21</strain>
    </source>
</reference>
<dbReference type="PRINTS" id="PR00463">
    <property type="entry name" value="EP450I"/>
</dbReference>
<keyword evidence="2" id="KW-0812">Transmembrane</keyword>
<reference evidence="10 11" key="1">
    <citation type="journal article" date="2010" name="Nature">
        <title>Genome sequencing and analysis of the model grass Brachypodium distachyon.</title>
        <authorList>
            <consortium name="International Brachypodium Initiative"/>
        </authorList>
    </citation>
    <scope>NUCLEOTIDE SEQUENCE [LARGE SCALE GENOMIC DNA]</scope>
    <source>
        <strain evidence="10 11">Bd21</strain>
    </source>
</reference>
<dbReference type="RefSeq" id="XP_003579237.4">
    <property type="nucleotide sequence ID" value="XM_003579189.4"/>
</dbReference>
<evidence type="ECO:0000313" key="11">
    <source>
        <dbReference type="EnsemblPlants" id="KQJ86110"/>
    </source>
</evidence>
<dbReference type="AlphaFoldDB" id="I1IH27"/>
<dbReference type="GeneID" id="100826397"/>
<gene>
    <name evidence="11" type="primary">LOC100826397</name>
    <name evidence="10" type="ORF">BRADI_4g03350v3</name>
</gene>
<feature type="region of interest" description="Disordered" evidence="9">
    <location>
        <begin position="39"/>
        <end position="62"/>
    </location>
</feature>
<organism evidence="10">
    <name type="scientific">Brachypodium distachyon</name>
    <name type="common">Purple false brome</name>
    <name type="synonym">Trachynia distachya</name>
    <dbReference type="NCBI Taxonomy" id="15368"/>
    <lineage>
        <taxon>Eukaryota</taxon>
        <taxon>Viridiplantae</taxon>
        <taxon>Streptophyta</taxon>
        <taxon>Embryophyta</taxon>
        <taxon>Tracheophyta</taxon>
        <taxon>Spermatophyta</taxon>
        <taxon>Magnoliopsida</taxon>
        <taxon>Liliopsida</taxon>
        <taxon>Poales</taxon>
        <taxon>Poaceae</taxon>
        <taxon>BOP clade</taxon>
        <taxon>Pooideae</taxon>
        <taxon>Stipodae</taxon>
        <taxon>Brachypodieae</taxon>
        <taxon>Brachypodium</taxon>
    </lineage>
</organism>
<dbReference type="PANTHER" id="PTHR47947">
    <property type="entry name" value="CYTOCHROME P450 82C3-RELATED"/>
    <property type="match status" value="1"/>
</dbReference>
<evidence type="ECO:0000256" key="9">
    <source>
        <dbReference type="SAM" id="MobiDB-lite"/>
    </source>
</evidence>
<dbReference type="Pfam" id="PF00067">
    <property type="entry name" value="p450"/>
    <property type="match status" value="1"/>
</dbReference>
<evidence type="ECO:0000256" key="7">
    <source>
        <dbReference type="PIRSR" id="PIRSR602401-1"/>
    </source>
</evidence>
<name>I1IH27_BRADI</name>
<dbReference type="STRING" id="15368.I1IH27"/>
<comment type="cofactor">
    <cofactor evidence="7">
        <name>heme</name>
        <dbReference type="ChEBI" id="CHEBI:30413"/>
    </cofactor>
</comment>
<keyword evidence="8" id="KW-0503">Monooxygenase</keyword>
<dbReference type="PANTHER" id="PTHR47947:SF6">
    <property type="entry name" value="CYTOCHROME P450"/>
    <property type="match status" value="1"/>
</dbReference>
<dbReference type="InterPro" id="IPR002401">
    <property type="entry name" value="Cyt_P450_E_grp-I"/>
</dbReference>
<feature type="binding site" description="axial binding residue" evidence="7">
    <location>
        <position position="485"/>
    </location>
    <ligand>
        <name>heme</name>
        <dbReference type="ChEBI" id="CHEBI:30413"/>
    </ligand>
    <ligandPart>
        <name>Fe</name>
        <dbReference type="ChEBI" id="CHEBI:18248"/>
    </ligandPart>
</feature>
<evidence type="ECO:0000313" key="12">
    <source>
        <dbReference type="Proteomes" id="UP000008810"/>
    </source>
</evidence>
<keyword evidence="4" id="KW-0472">Membrane</keyword>
<evidence type="ECO:0000256" key="8">
    <source>
        <dbReference type="RuleBase" id="RU000461"/>
    </source>
</evidence>
<keyword evidence="3 7" id="KW-0479">Metal-binding</keyword>
<keyword evidence="1 7" id="KW-0349">Heme</keyword>
<dbReference type="GO" id="GO:0020037">
    <property type="term" value="F:heme binding"/>
    <property type="evidence" value="ECO:0007669"/>
    <property type="project" value="InterPro"/>
</dbReference>
<dbReference type="Proteomes" id="UP000008810">
    <property type="component" value="Chromosome 4"/>
</dbReference>
<evidence type="ECO:0000256" key="2">
    <source>
        <dbReference type="ARBA" id="ARBA00022692"/>
    </source>
</evidence>
<dbReference type="InterPro" id="IPR050651">
    <property type="entry name" value="Plant_Cytochrome_P450_Monoox"/>
</dbReference>
<evidence type="ECO:0008006" key="13">
    <source>
        <dbReference type="Google" id="ProtNLM"/>
    </source>
</evidence>
<accession>I1IH27</accession>
<sequence>MQENQAMEISLSHALLLLAPLLLLLPLLLLQLLSSRRRKKSNDHPSNGALNGNPKPKPIPSPPGLPIIGHLHLLGTPLHRSLAALAARHGADAGLLLLRFGKKPVVLVSSPAIATECFTAHDVALADRPGLPSRQQLTGDNCPGIGTARYGPLWRSLRRLATVHALCAQRLSLTASARDAEARAMATKLLRLAGASGGFVVVGVKEIAFEFVANSIMAMVAGGGRRMGEEEVRRFRDMTEAGLAAAGAANRQDFVPLLRKMDFGRTASRLAALAEERREFGQRLVDEYRSGRNAIAGDDDETMKSPAPRTVIGDLLREQQRAPEECSDVVIRTVCLSLLQAGTDTSSSTVEWAMALLLNNPTKMAKVTDEIDSVVGASRLLEERDLACLPYLRSVITETLRLYPLTPYLVPHEASSDCVVANGQYVITRGTMLLVDVFSMQRDPATWNDPDNFIPERFADDNDDANRDGHDKGIMLPFGMGRRKCPGEALAWKTVGMALGVMMQCFEWERIGKEKVDMSEGSGLTMPMAVSVMAMCRPRREMDGVLRGL</sequence>
<dbReference type="Gramene" id="KQJ86110">
    <property type="protein sequence ID" value="KQJ86110"/>
    <property type="gene ID" value="BRADI_4g03350v3"/>
</dbReference>
<dbReference type="InterPro" id="IPR036396">
    <property type="entry name" value="Cyt_P450_sf"/>
</dbReference>
<dbReference type="GO" id="GO:0016705">
    <property type="term" value="F:oxidoreductase activity, acting on paired donors, with incorporation or reduction of molecular oxygen"/>
    <property type="evidence" value="ECO:0007669"/>
    <property type="project" value="InterPro"/>
</dbReference>
<reference evidence="10" key="2">
    <citation type="submission" date="2017-06" db="EMBL/GenBank/DDBJ databases">
        <title>WGS assembly of Brachypodium distachyon.</title>
        <authorList>
            <consortium name="The International Brachypodium Initiative"/>
            <person name="Lucas S."/>
            <person name="Harmon-Smith M."/>
            <person name="Lail K."/>
            <person name="Tice H."/>
            <person name="Grimwood J."/>
            <person name="Bruce D."/>
            <person name="Barry K."/>
            <person name="Shu S."/>
            <person name="Lindquist E."/>
            <person name="Wang M."/>
            <person name="Pitluck S."/>
            <person name="Vogel J.P."/>
            <person name="Garvin D.F."/>
            <person name="Mockler T.C."/>
            <person name="Schmutz J."/>
            <person name="Rokhsar D."/>
            <person name="Bevan M.W."/>
        </authorList>
    </citation>
    <scope>NUCLEOTIDE SEQUENCE</scope>
    <source>
        <strain evidence="10">Bd21</strain>
    </source>
</reference>
<comment type="similarity">
    <text evidence="8">Belongs to the cytochrome P450 family.</text>
</comment>
<dbReference type="InterPro" id="IPR001128">
    <property type="entry name" value="Cyt_P450"/>
</dbReference>
<dbReference type="InterPro" id="IPR017972">
    <property type="entry name" value="Cyt_P450_CS"/>
</dbReference>
<dbReference type="Gene3D" id="1.10.630.10">
    <property type="entry name" value="Cytochrome P450"/>
    <property type="match status" value="1"/>
</dbReference>
<evidence type="ECO:0000256" key="4">
    <source>
        <dbReference type="ARBA" id="ARBA00022989"/>
    </source>
</evidence>
<dbReference type="eggNOG" id="KOG0156">
    <property type="taxonomic scope" value="Eukaryota"/>
</dbReference>
<dbReference type="PRINTS" id="PR00385">
    <property type="entry name" value="P450"/>
</dbReference>
<dbReference type="GO" id="GO:0005506">
    <property type="term" value="F:iron ion binding"/>
    <property type="evidence" value="ECO:0007669"/>
    <property type="project" value="InterPro"/>
</dbReference>
<dbReference type="FunFam" id="1.10.630.10:FF:000183">
    <property type="entry name" value="Cytochrome P450"/>
    <property type="match status" value="1"/>
</dbReference>
<keyword evidence="5 8" id="KW-0560">Oxidoreductase</keyword>
<dbReference type="EnsemblPlants" id="KQJ86110">
    <property type="protein sequence ID" value="KQJ86110"/>
    <property type="gene ID" value="BRADI_4g03350v3"/>
</dbReference>
<dbReference type="EMBL" id="CM000883">
    <property type="protein sequence ID" value="KQJ86110.1"/>
    <property type="molecule type" value="Genomic_DNA"/>
</dbReference>
<dbReference type="FunCoup" id="I1IH27">
    <property type="interactions" value="120"/>
</dbReference>
<evidence type="ECO:0000256" key="5">
    <source>
        <dbReference type="ARBA" id="ARBA00023002"/>
    </source>
</evidence>
<dbReference type="PROSITE" id="PS00086">
    <property type="entry name" value="CYTOCHROME_P450"/>
    <property type="match status" value="1"/>
</dbReference>
<dbReference type="OrthoDB" id="1055148at2759"/>
<dbReference type="HOGENOM" id="CLU_001570_4_0_1"/>
<evidence type="ECO:0000256" key="3">
    <source>
        <dbReference type="ARBA" id="ARBA00022723"/>
    </source>
</evidence>
<protein>
    <recommendedName>
        <fullName evidence="13">Cytochrome P450</fullName>
    </recommendedName>
</protein>
<dbReference type="GO" id="GO:0004497">
    <property type="term" value="F:monooxygenase activity"/>
    <property type="evidence" value="ECO:0000318"/>
    <property type="project" value="GO_Central"/>
</dbReference>
<proteinExistence type="inferred from homology"/>
<evidence type="ECO:0000256" key="1">
    <source>
        <dbReference type="ARBA" id="ARBA00022617"/>
    </source>
</evidence>
<dbReference type="OMA" id="MVAGTRM"/>
<dbReference type="SUPFAM" id="SSF48264">
    <property type="entry name" value="Cytochrome P450"/>
    <property type="match status" value="1"/>
</dbReference>
<keyword evidence="4" id="KW-1133">Transmembrane helix</keyword>
<keyword evidence="12" id="KW-1185">Reference proteome</keyword>
<evidence type="ECO:0000256" key="6">
    <source>
        <dbReference type="ARBA" id="ARBA00023004"/>
    </source>
</evidence>
<dbReference type="KEGG" id="bdi:100826397"/>